<reference evidence="3" key="2">
    <citation type="submission" date="2020-02" db="EMBL/GenBank/DDBJ databases">
        <authorList>
            <person name="Matsumoto Y."/>
            <person name="Motooka D."/>
            <person name="Nakamura S."/>
        </authorList>
    </citation>
    <scope>NUCLEOTIDE SEQUENCE</scope>
    <source>
        <strain evidence="3">JCM 13671</strain>
    </source>
</reference>
<dbReference type="EMBL" id="AP022612">
    <property type="protein sequence ID" value="BBZ34944.1"/>
    <property type="molecule type" value="Genomic_DNA"/>
</dbReference>
<dbReference type="OrthoDB" id="5197868at2"/>
<evidence type="ECO:0000313" key="4">
    <source>
        <dbReference type="Proteomes" id="UP000466931"/>
    </source>
</evidence>
<proteinExistence type="predicted"/>
<evidence type="ECO:0000313" key="3">
    <source>
        <dbReference type="EMBL" id="BBZ34944.1"/>
    </source>
</evidence>
<dbReference type="Gene3D" id="1.10.10.1320">
    <property type="entry name" value="Anti-sigma factor, zinc-finger domain"/>
    <property type="match status" value="1"/>
</dbReference>
<dbReference type="InterPro" id="IPR041916">
    <property type="entry name" value="Anti_sigma_zinc_sf"/>
</dbReference>
<keyword evidence="2" id="KW-0804">Transcription</keyword>
<accession>A0A7I7Y0R7</accession>
<evidence type="ECO:0000256" key="1">
    <source>
        <dbReference type="ARBA" id="ARBA00023015"/>
    </source>
</evidence>
<sequence length="228" mass="24335">MRDNEGVECQVAREALSARIDGEREPVPSLRVDEHLRSCPDCRAWFDQAQQMNSLVGSLLDSEPARRLQEQAAVPTPPSRYRRALRWALGIAGAVQLALALGQAFGLDFGMLSTTHHGTAHAAHLLNESTAWSAATGAVAIAAAVRPRLAPGLACVLSVYVALLTYYVIIDDAIGQVTVARIVSHLPVALAAVFALLVWRQPEVRDTPPGAAAEGGHLKLLRSDDPAA</sequence>
<dbReference type="Proteomes" id="UP000466931">
    <property type="component" value="Chromosome"/>
</dbReference>
<dbReference type="Pfam" id="PF13490">
    <property type="entry name" value="zf-HC2"/>
    <property type="match status" value="1"/>
</dbReference>
<dbReference type="InterPro" id="IPR027383">
    <property type="entry name" value="Znf_put"/>
</dbReference>
<evidence type="ECO:0000256" key="2">
    <source>
        <dbReference type="ARBA" id="ARBA00023163"/>
    </source>
</evidence>
<gene>
    <name evidence="3" type="ORF">MCNF_35490</name>
</gene>
<reference evidence="3" key="1">
    <citation type="journal article" date="2019" name="Emerg. Microbes Infect.">
        <title>Comprehensive subspecies identification of 175 nontuberculous mycobacteria species based on 7547 genomic profiles.</title>
        <authorList>
            <person name="Matsumoto Y."/>
            <person name="Kinjo T."/>
            <person name="Motooka D."/>
            <person name="Nabeya D."/>
            <person name="Jung N."/>
            <person name="Uechi K."/>
            <person name="Horii T."/>
            <person name="Iida T."/>
            <person name="Fujita J."/>
            <person name="Nakamura S."/>
        </authorList>
    </citation>
    <scope>NUCLEOTIDE SEQUENCE [LARGE SCALE GENOMIC DNA]</scope>
    <source>
        <strain evidence="3">JCM 13671</strain>
    </source>
</reference>
<dbReference type="AlphaFoldDB" id="A0A7I7Y0R7"/>
<keyword evidence="4" id="KW-1185">Reference proteome</keyword>
<keyword evidence="1" id="KW-0805">Transcription regulation</keyword>
<organism evidence="3 4">
    <name type="scientific">Mycolicibacterium confluentis</name>
    <dbReference type="NCBI Taxonomy" id="28047"/>
    <lineage>
        <taxon>Bacteria</taxon>
        <taxon>Bacillati</taxon>
        <taxon>Actinomycetota</taxon>
        <taxon>Actinomycetes</taxon>
        <taxon>Mycobacteriales</taxon>
        <taxon>Mycobacteriaceae</taxon>
        <taxon>Mycolicibacterium</taxon>
    </lineage>
</organism>
<protein>
    <submittedName>
        <fullName evidence="3">Uncharacterized protein</fullName>
    </submittedName>
</protein>
<name>A0A7I7Y0R7_9MYCO</name>